<dbReference type="EMBL" id="CCBC010000207">
    <property type="protein sequence ID" value="CDO18861.1"/>
    <property type="molecule type" value="Genomic_DNA"/>
</dbReference>
<name>A0A060RJ43_9STRE</name>
<evidence type="ECO:0000313" key="3">
    <source>
        <dbReference type="Proteomes" id="UP000027584"/>
    </source>
</evidence>
<dbReference type="NCBIfam" id="TIGR01906">
    <property type="entry name" value="integ_TIGR01906"/>
    <property type="match status" value="1"/>
</dbReference>
<accession>A0A060RJ43</accession>
<gene>
    <name evidence="2" type="ORF">BN963_SGAL_02068</name>
</gene>
<feature type="transmembrane region" description="Helical" evidence="1">
    <location>
        <begin position="184"/>
        <end position="206"/>
    </location>
</feature>
<proteinExistence type="predicted"/>
<keyword evidence="1" id="KW-0812">Transmembrane</keyword>
<evidence type="ECO:0000313" key="2">
    <source>
        <dbReference type="EMBL" id="CDO18861.1"/>
    </source>
</evidence>
<feature type="transmembrane region" description="Helical" evidence="1">
    <location>
        <begin position="132"/>
        <end position="153"/>
    </location>
</feature>
<organism evidence="2 3">
    <name type="scientific">Streptococcus gallolyticus</name>
    <dbReference type="NCBI Taxonomy" id="315405"/>
    <lineage>
        <taxon>Bacteria</taxon>
        <taxon>Bacillati</taxon>
        <taxon>Bacillota</taxon>
        <taxon>Bacilli</taxon>
        <taxon>Lactobacillales</taxon>
        <taxon>Streptococcaceae</taxon>
        <taxon>Streptococcus</taxon>
    </lineage>
</organism>
<reference evidence="2 3" key="2">
    <citation type="submission" date="2014-05" db="EMBL/GenBank/DDBJ databases">
        <title>Genome sequence of Streptococcus gallolyticus.</title>
        <authorList>
            <person name="Del Campo R."/>
        </authorList>
    </citation>
    <scope>NUCLEOTIDE SEQUENCE [LARGE SCALE GENOMIC DNA]</scope>
    <source>
        <strain evidence="2 3">LMG17956</strain>
    </source>
</reference>
<dbReference type="AlphaFoldDB" id="A0A060RJ43"/>
<sequence>MNGILMKNKLWTFSTWLWLLALAVLVAIYGAWLIYPLEVDWLKLTLQVTITKDDLLKNFNILMTYLTNPLSQTLSMPDFPSSTDGLKHFRDVKHLFHLAQAVFVVLLYPSWRFWKNSRAEKSLFLHQRAFTLAAVLPVLIAVAGLLIGFDQFFTLFHEVLFPGDSTWLFNPATDPIIWVLPEEFFLHCFIIFFVTYEVIMIGLLVIARRQLTKRLQDQQKHPKTIKVERND</sequence>
<dbReference type="InterPro" id="IPR010178">
    <property type="entry name" value="Lit"/>
</dbReference>
<feature type="transmembrane region" description="Helical" evidence="1">
    <location>
        <begin position="94"/>
        <end position="111"/>
    </location>
</feature>
<comment type="caution">
    <text evidence="2">The sequence shown here is derived from an EMBL/GenBank/DDBJ whole genome shotgun (WGS) entry which is preliminary data.</text>
</comment>
<dbReference type="Proteomes" id="UP000027584">
    <property type="component" value="Unassembled WGS sequence"/>
</dbReference>
<dbReference type="Pfam" id="PF07314">
    <property type="entry name" value="Lit"/>
    <property type="match status" value="1"/>
</dbReference>
<keyword evidence="1" id="KW-0472">Membrane</keyword>
<protein>
    <submittedName>
        <fullName evidence="2">TIGR01906 family protein</fullName>
    </submittedName>
</protein>
<evidence type="ECO:0000256" key="1">
    <source>
        <dbReference type="SAM" id="Phobius"/>
    </source>
</evidence>
<feature type="transmembrane region" description="Helical" evidence="1">
    <location>
        <begin position="16"/>
        <end position="35"/>
    </location>
</feature>
<reference evidence="2 3" key="1">
    <citation type="submission" date="2014-02" db="EMBL/GenBank/DDBJ databases">
        <authorList>
            <person name="Manrique M."/>
        </authorList>
    </citation>
    <scope>NUCLEOTIDE SEQUENCE [LARGE SCALE GENOMIC DNA]</scope>
    <source>
        <strain evidence="2 3">LMG17956</strain>
    </source>
</reference>
<keyword evidence="1" id="KW-1133">Transmembrane helix</keyword>